<dbReference type="Pfam" id="PF00106">
    <property type="entry name" value="adh_short"/>
    <property type="match status" value="1"/>
</dbReference>
<reference evidence="2" key="1">
    <citation type="submission" date="2021-02" db="EMBL/GenBank/DDBJ databases">
        <authorList>
            <person name="Nowell W R."/>
        </authorList>
    </citation>
    <scope>NUCLEOTIDE SEQUENCE</scope>
    <source>
        <strain evidence="2">Ploen Becks lab</strain>
    </source>
</reference>
<dbReference type="PROSITE" id="PS00061">
    <property type="entry name" value="ADH_SHORT"/>
    <property type="match status" value="1"/>
</dbReference>
<proteinExistence type="predicted"/>
<evidence type="ECO:0000313" key="3">
    <source>
        <dbReference type="Proteomes" id="UP000663879"/>
    </source>
</evidence>
<dbReference type="GO" id="GO:0016491">
    <property type="term" value="F:oxidoreductase activity"/>
    <property type="evidence" value="ECO:0007669"/>
    <property type="project" value="UniProtKB-KW"/>
</dbReference>
<keyword evidence="3" id="KW-1185">Reference proteome</keyword>
<evidence type="ECO:0000256" key="1">
    <source>
        <dbReference type="ARBA" id="ARBA00023002"/>
    </source>
</evidence>
<dbReference type="PANTHER" id="PTHR43550">
    <property type="entry name" value="3-KETODIHYDROSPHINGOSINE REDUCTASE"/>
    <property type="match status" value="1"/>
</dbReference>
<keyword evidence="1" id="KW-0560">Oxidoreductase</keyword>
<name>A0A813VGT7_9BILA</name>
<dbReference type="OrthoDB" id="10267115at2759"/>
<comment type="caution">
    <text evidence="2">The sequence shown here is derived from an EMBL/GenBank/DDBJ whole genome shotgun (WGS) entry which is preliminary data.</text>
</comment>
<dbReference type="Gene3D" id="3.40.50.720">
    <property type="entry name" value="NAD(P)-binding Rossmann-like Domain"/>
    <property type="match status" value="1"/>
</dbReference>
<dbReference type="InterPro" id="IPR020904">
    <property type="entry name" value="Sc_DH/Rdtase_CS"/>
</dbReference>
<sequence length="233" mass="27245">MGNHVVITSRSKRSVQKTIEDLKSEPSDLNIDRSSCKIDDMVLDIDDLNSYSDETTEFDVIFCLPGFCIAKYFKDLEITEFQSQINSNFLASNSTTAGFSFPGYSCYSASKSALDSFHESVHMELSRKKIDFKLFKCGTMKTNVLRNENKCKQRFTKDFEYNNTVSNIDEVAKYYINHFRDRKRLSFDWFTYFVTIRSNCEKRIDYLFFPLSLFVLFTAKCLLEIKLRKARID</sequence>
<gene>
    <name evidence="2" type="ORF">OXX778_LOCUS8265</name>
</gene>
<dbReference type="PANTHER" id="PTHR43550:SF3">
    <property type="entry name" value="3-KETODIHYDROSPHINGOSINE REDUCTASE"/>
    <property type="match status" value="1"/>
</dbReference>
<evidence type="ECO:0000313" key="2">
    <source>
        <dbReference type="EMBL" id="CAF0837291.1"/>
    </source>
</evidence>
<dbReference type="InterPro" id="IPR002347">
    <property type="entry name" value="SDR_fam"/>
</dbReference>
<dbReference type="AlphaFoldDB" id="A0A813VGT7"/>
<protein>
    <submittedName>
        <fullName evidence="2">Uncharacterized protein</fullName>
    </submittedName>
</protein>
<organism evidence="2 3">
    <name type="scientific">Brachionus calyciflorus</name>
    <dbReference type="NCBI Taxonomy" id="104777"/>
    <lineage>
        <taxon>Eukaryota</taxon>
        <taxon>Metazoa</taxon>
        <taxon>Spiralia</taxon>
        <taxon>Gnathifera</taxon>
        <taxon>Rotifera</taxon>
        <taxon>Eurotatoria</taxon>
        <taxon>Monogononta</taxon>
        <taxon>Pseudotrocha</taxon>
        <taxon>Ploima</taxon>
        <taxon>Brachionidae</taxon>
        <taxon>Brachionus</taxon>
    </lineage>
</organism>
<dbReference type="EMBL" id="CAJNOC010001124">
    <property type="protein sequence ID" value="CAF0837291.1"/>
    <property type="molecule type" value="Genomic_DNA"/>
</dbReference>
<dbReference type="Proteomes" id="UP000663879">
    <property type="component" value="Unassembled WGS sequence"/>
</dbReference>
<dbReference type="InterPro" id="IPR036291">
    <property type="entry name" value="NAD(P)-bd_dom_sf"/>
</dbReference>
<dbReference type="SUPFAM" id="SSF51735">
    <property type="entry name" value="NAD(P)-binding Rossmann-fold domains"/>
    <property type="match status" value="1"/>
</dbReference>
<accession>A0A813VGT7</accession>